<keyword evidence="7 14" id="KW-0479">Metal-binding</keyword>
<evidence type="ECO:0000256" key="2">
    <source>
        <dbReference type="ARBA" id="ARBA00011238"/>
    </source>
</evidence>
<evidence type="ECO:0000313" key="17">
    <source>
        <dbReference type="EMBL" id="AEH43980.1"/>
    </source>
</evidence>
<evidence type="ECO:0000256" key="8">
    <source>
        <dbReference type="ARBA" id="ARBA00022982"/>
    </source>
</evidence>
<dbReference type="OrthoDB" id="9803617at2"/>
<dbReference type="GO" id="GO:0030976">
    <property type="term" value="F:thiamine pyrophosphate binding"/>
    <property type="evidence" value="ECO:0007669"/>
    <property type="project" value="InterPro"/>
</dbReference>
<dbReference type="STRING" id="667014.Thein_0095"/>
<dbReference type="Pfam" id="PF02775">
    <property type="entry name" value="TPP_enzyme_C"/>
    <property type="match status" value="1"/>
</dbReference>
<feature type="domain" description="Thiamine pyrophosphate enzyme TPP-binding" evidence="16">
    <location>
        <begin position="406"/>
        <end position="548"/>
    </location>
</feature>
<protein>
    <recommendedName>
        <fullName evidence="4 14">Indolepyruvate oxidoreductase subunit IorA</fullName>
        <shortName evidence="14">IOR</shortName>
        <ecNumber evidence="3 14">1.2.7.8</ecNumber>
    </recommendedName>
    <alternativeName>
        <fullName evidence="12 14">Indolepyruvate ferredoxin oxidoreductase subunit alpha</fullName>
    </alternativeName>
</protein>
<dbReference type="CDD" id="cd02008">
    <property type="entry name" value="TPP_IOR_alpha"/>
    <property type="match status" value="1"/>
</dbReference>
<evidence type="ECO:0000256" key="6">
    <source>
        <dbReference type="ARBA" id="ARBA00022485"/>
    </source>
</evidence>
<dbReference type="PIRSF" id="PIRSF006439">
    <property type="entry name" value="Indolepyruvate_ferr_oxidored"/>
    <property type="match status" value="1"/>
</dbReference>
<dbReference type="CDD" id="cd07034">
    <property type="entry name" value="TPP_PYR_PFOR_IOR-alpha_like"/>
    <property type="match status" value="1"/>
</dbReference>
<dbReference type="InterPro" id="IPR029061">
    <property type="entry name" value="THDP-binding"/>
</dbReference>
<evidence type="ECO:0000256" key="1">
    <source>
        <dbReference type="ARBA" id="ARBA00002995"/>
    </source>
</evidence>
<keyword evidence="9 14" id="KW-0560">Oxidoreductase</keyword>
<dbReference type="Pfam" id="PF01855">
    <property type="entry name" value="POR_N"/>
    <property type="match status" value="1"/>
</dbReference>
<dbReference type="InterPro" id="IPR002880">
    <property type="entry name" value="Pyrv_Fd/Flavodoxin_OxRdtase_N"/>
</dbReference>
<dbReference type="GO" id="GO:0044281">
    <property type="term" value="P:small molecule metabolic process"/>
    <property type="evidence" value="ECO:0007669"/>
    <property type="project" value="UniProtKB-ARBA"/>
</dbReference>
<keyword evidence="8 14" id="KW-0249">Electron transport</keyword>
<dbReference type="EC" id="1.2.7.8" evidence="3 14"/>
<evidence type="ECO:0000256" key="4">
    <source>
        <dbReference type="ARBA" id="ARBA00017710"/>
    </source>
</evidence>
<keyword evidence="18" id="KW-1185">Reference proteome</keyword>
<dbReference type="GO" id="GO:0043805">
    <property type="term" value="F:indolepyruvate ferredoxin oxidoreductase activity"/>
    <property type="evidence" value="ECO:0007669"/>
    <property type="project" value="UniProtKB-UniRule"/>
</dbReference>
<comment type="function">
    <text evidence="1 14">Catalyzes the ferredoxin-dependent oxidative decarboxylation of arylpyruvates.</text>
</comment>
<feature type="domain" description="Pyruvate flavodoxin/ferredoxin oxidoreductase pyrimidine binding" evidence="15">
    <location>
        <begin position="24"/>
        <end position="205"/>
    </location>
</feature>
<dbReference type="SUPFAM" id="SSF52922">
    <property type="entry name" value="TK C-terminal domain-like"/>
    <property type="match status" value="1"/>
</dbReference>
<dbReference type="GO" id="GO:0046872">
    <property type="term" value="F:metal ion binding"/>
    <property type="evidence" value="ECO:0007669"/>
    <property type="project" value="UniProtKB-UniRule"/>
</dbReference>
<dbReference type="Proteomes" id="UP000006793">
    <property type="component" value="Chromosome"/>
</dbReference>
<dbReference type="eggNOG" id="COG4231">
    <property type="taxonomic scope" value="Bacteria"/>
</dbReference>
<accession>F8A8H1</accession>
<dbReference type="KEGG" id="tid:Thein_0095"/>
<keyword evidence="5 14" id="KW-0813">Transport</keyword>
<dbReference type="PANTHER" id="PTHR43710:SF7">
    <property type="entry name" value="INDOLEPYRUVATE OXIDOREDUCTASE SUBUNIT IORA"/>
    <property type="match status" value="1"/>
</dbReference>
<dbReference type="AlphaFoldDB" id="F8A8H1"/>
<keyword evidence="6 14" id="KW-0004">4Fe-4S</keyword>
<organism evidence="17 18">
    <name type="scientific">Thermodesulfatator indicus (strain DSM 15286 / JCM 11887 / CIR29812)</name>
    <dbReference type="NCBI Taxonomy" id="667014"/>
    <lineage>
        <taxon>Bacteria</taxon>
        <taxon>Pseudomonadati</taxon>
        <taxon>Thermodesulfobacteriota</taxon>
        <taxon>Thermodesulfobacteria</taxon>
        <taxon>Thermodesulfobacteriales</taxon>
        <taxon>Thermodesulfatatoraceae</taxon>
        <taxon>Thermodesulfatator</taxon>
    </lineage>
</organism>
<dbReference type="Gene3D" id="3.40.50.970">
    <property type="match status" value="2"/>
</dbReference>
<evidence type="ECO:0000259" key="15">
    <source>
        <dbReference type="Pfam" id="PF01855"/>
    </source>
</evidence>
<dbReference type="InterPro" id="IPR045025">
    <property type="entry name" value="HACL1-like"/>
</dbReference>
<evidence type="ECO:0000256" key="7">
    <source>
        <dbReference type="ARBA" id="ARBA00022723"/>
    </source>
</evidence>
<evidence type="ECO:0000256" key="12">
    <source>
        <dbReference type="ARBA" id="ARBA00030514"/>
    </source>
</evidence>
<reference evidence="17 18" key="2">
    <citation type="journal article" date="2012" name="Stand. Genomic Sci.">
        <title>Complete genome sequence of the thermophilic sulfate-reducing ocean bacterium Thermodesulfatator indicus type strain (CIR29812(T)).</title>
        <authorList>
            <person name="Anderson I."/>
            <person name="Saunders E."/>
            <person name="Lapidus A."/>
            <person name="Nolan M."/>
            <person name="Lucas S."/>
            <person name="Tice H."/>
            <person name="Del Rio T.G."/>
            <person name="Cheng J.F."/>
            <person name="Han C."/>
            <person name="Tapia R."/>
            <person name="Goodwin L.A."/>
            <person name="Pitluck S."/>
            <person name="Liolios K."/>
            <person name="Mavromatis K."/>
            <person name="Pagani I."/>
            <person name="Ivanova N."/>
            <person name="Mikhailova N."/>
            <person name="Pati A."/>
            <person name="Chen A."/>
            <person name="Palaniappan K."/>
            <person name="Land M."/>
            <person name="Hauser L."/>
            <person name="Jeffries C.D."/>
            <person name="Chang Y.J."/>
            <person name="Brambilla E.M."/>
            <person name="Rohde M."/>
            <person name="Spring S."/>
            <person name="Goker M."/>
            <person name="Detter J.C."/>
            <person name="Woyke T."/>
            <person name="Bristow J."/>
            <person name="Eisen J.A."/>
            <person name="Markowitz V."/>
            <person name="Hugenholtz P."/>
            <person name="Kyrpides N.C."/>
            <person name="Klenk H.P."/>
        </authorList>
    </citation>
    <scope>NUCLEOTIDE SEQUENCE [LARGE SCALE GENOMIC DNA]</scope>
    <source>
        <strain evidence="18">DSM 15286 / JCM 11887 / CIR29812</strain>
    </source>
</reference>
<comment type="catalytic activity">
    <reaction evidence="13 14">
        <text>indole-3-pyruvate + 2 oxidized [2Fe-2S]-[ferredoxin] + CoA = (indol-3-yl)acetyl-CoA + 2 reduced [2Fe-2S]-[ferredoxin] + CO2 + H(+)</text>
        <dbReference type="Rhea" id="RHEA:12645"/>
        <dbReference type="Rhea" id="RHEA-COMP:10000"/>
        <dbReference type="Rhea" id="RHEA-COMP:10001"/>
        <dbReference type="ChEBI" id="CHEBI:15378"/>
        <dbReference type="ChEBI" id="CHEBI:16526"/>
        <dbReference type="ChEBI" id="CHEBI:17640"/>
        <dbReference type="ChEBI" id="CHEBI:33737"/>
        <dbReference type="ChEBI" id="CHEBI:33738"/>
        <dbReference type="ChEBI" id="CHEBI:57271"/>
        <dbReference type="ChEBI" id="CHEBI:57287"/>
        <dbReference type="EC" id="1.2.7.8"/>
    </reaction>
</comment>
<comment type="subunit">
    <text evidence="2">Heterodimer of the IorA and IorB subunits.</text>
</comment>
<evidence type="ECO:0000259" key="16">
    <source>
        <dbReference type="Pfam" id="PF02775"/>
    </source>
</evidence>
<reference evidence="18" key="1">
    <citation type="submission" date="2011-04" db="EMBL/GenBank/DDBJ databases">
        <title>The complete genome of Thermodesulfatator indicus DSM 15286.</title>
        <authorList>
            <person name="Lucas S."/>
            <person name="Copeland A."/>
            <person name="Lapidus A."/>
            <person name="Bruce D."/>
            <person name="Goodwin L."/>
            <person name="Pitluck S."/>
            <person name="Peters L."/>
            <person name="Kyrpides N."/>
            <person name="Mavromatis K."/>
            <person name="Pagani I."/>
            <person name="Ivanova N."/>
            <person name="Saunders L."/>
            <person name="Detter J.C."/>
            <person name="Tapia R."/>
            <person name="Han C."/>
            <person name="Land M."/>
            <person name="Hauser L."/>
            <person name="Markowitz V."/>
            <person name="Cheng J.-F."/>
            <person name="Hugenholtz P."/>
            <person name="Woyke T."/>
            <person name="Wu D."/>
            <person name="Spring S."/>
            <person name="Schroeder M."/>
            <person name="Brambilla E."/>
            <person name="Klenk H.-P."/>
            <person name="Eisen J.A."/>
        </authorList>
    </citation>
    <scope>NUCLEOTIDE SEQUENCE [LARGE SCALE GENOMIC DNA]</scope>
    <source>
        <strain evidence="18">DSM 15286 / JCM 11887 / CIR29812</strain>
    </source>
</reference>
<evidence type="ECO:0000313" key="18">
    <source>
        <dbReference type="Proteomes" id="UP000006793"/>
    </source>
</evidence>
<dbReference type="GO" id="GO:0051539">
    <property type="term" value="F:4 iron, 4 sulfur cluster binding"/>
    <property type="evidence" value="ECO:0007669"/>
    <property type="project" value="UniProtKB-UniRule"/>
</dbReference>
<dbReference type="PATRIC" id="fig|667014.3.peg.98"/>
<evidence type="ECO:0000256" key="14">
    <source>
        <dbReference type="PIRNR" id="PIRNR006439"/>
    </source>
</evidence>
<keyword evidence="10 14" id="KW-0408">Iron</keyword>
<evidence type="ECO:0000256" key="5">
    <source>
        <dbReference type="ARBA" id="ARBA00022448"/>
    </source>
</evidence>
<dbReference type="NCBIfam" id="TIGR03336">
    <property type="entry name" value="IOR_alpha"/>
    <property type="match status" value="1"/>
</dbReference>
<evidence type="ECO:0000256" key="9">
    <source>
        <dbReference type="ARBA" id="ARBA00023002"/>
    </source>
</evidence>
<evidence type="ECO:0000256" key="3">
    <source>
        <dbReference type="ARBA" id="ARBA00012812"/>
    </source>
</evidence>
<dbReference type="PaxDb" id="667014-Thein_0095"/>
<dbReference type="InterPro" id="IPR009014">
    <property type="entry name" value="Transketo_C/PFOR_II"/>
</dbReference>
<evidence type="ECO:0000256" key="11">
    <source>
        <dbReference type="ARBA" id="ARBA00023014"/>
    </source>
</evidence>
<dbReference type="SUPFAM" id="SSF52518">
    <property type="entry name" value="Thiamin diphosphate-binding fold (THDP-binding)"/>
    <property type="match status" value="2"/>
</dbReference>
<name>F8A8H1_THEID</name>
<gene>
    <name evidence="17" type="ordered locus">Thein_0095</name>
</gene>
<proteinExistence type="predicted"/>
<sequence>MHPLIEARAGQKLLLLGNEAIARGALEAGLRVGAAYPGTPSSEIGNNLFQIQHELPGLYFEFSTNEKVAMEVAAAAAATGLRSLTCMKHVGLNVASDPLMTLAYIGVRGGMVIVVADDPSCHSSQNEQDSRYYARLSGLPLLEPATPEEAYQMTRFAFELSEKLELPVLLRTTTRVSHARGVVEVGTLPSYDQPIKGKFEKDTHRWVPIPAVARVRHQVLLEKMKEAQRLAESSSWNRTYGKGPLGIITSSVAANYVEDAFQDLNLFEQIKVLNLGFTHPWPVKLIADFLKQVEKVLVVEELEPYLEEAVKVVAQEEGIKVAILGKHTGHLPRYLEFDPGQVKLAIARAFSLDLPKPETPDISWVPELPPRPPTLCPGCPHRETYNVIKDVLKELGILENTIFPTDIGCYTLGILPPIQMADYLICMGSSVGAPCGFSVATDHRIVSFIGDSTFFHAGLSPLASAVFNKHKFTLVVLDNETTAMTGHQPVPSQELRPKVLEDRPRIDIEEVVRALGVKNVVTINPYQKEKAKEAVRPILEKNELSVIIAKAPCVLYRARLAKKK</sequence>
<dbReference type="InParanoid" id="F8A8H1"/>
<dbReference type="HOGENOM" id="CLU_017727_0_0_0"/>
<dbReference type="InterPro" id="IPR017721">
    <property type="entry name" value="IorA"/>
</dbReference>
<keyword evidence="11 14" id="KW-0411">Iron-sulfur</keyword>
<evidence type="ECO:0000256" key="10">
    <source>
        <dbReference type="ARBA" id="ARBA00023004"/>
    </source>
</evidence>
<dbReference type="RefSeq" id="WP_013906727.1">
    <property type="nucleotide sequence ID" value="NC_015681.1"/>
</dbReference>
<evidence type="ECO:0000256" key="13">
    <source>
        <dbReference type="ARBA" id="ARBA00048332"/>
    </source>
</evidence>
<dbReference type="PANTHER" id="PTHR43710">
    <property type="entry name" value="2-HYDROXYACYL-COA LYASE"/>
    <property type="match status" value="1"/>
</dbReference>
<dbReference type="InterPro" id="IPR011766">
    <property type="entry name" value="TPP_enzyme_TPP-bd"/>
</dbReference>
<dbReference type="FunFam" id="3.40.50.970:FF:000039">
    <property type="entry name" value="Indolepyruvate oxidoreductase subunit IorA"/>
    <property type="match status" value="1"/>
</dbReference>
<dbReference type="EMBL" id="CP002683">
    <property type="protein sequence ID" value="AEH43980.1"/>
    <property type="molecule type" value="Genomic_DNA"/>
</dbReference>
<comment type="cofactor">
    <cofactor evidence="14">
        <name>[4Fe-4S] cluster</name>
        <dbReference type="ChEBI" id="CHEBI:49883"/>
    </cofactor>
    <text evidence="14">Binds 2 [4Fe-4S] clusters. In this family the first cluster has a non-standard and varying [4Fe-4S] binding motif CX(2)CX(2)CX(4-5)CP.</text>
</comment>